<dbReference type="CDD" id="cd00082">
    <property type="entry name" value="HisKA"/>
    <property type="match status" value="1"/>
</dbReference>
<dbReference type="PANTHER" id="PTHR43547:SF2">
    <property type="entry name" value="HYBRID SIGNAL TRANSDUCTION HISTIDINE KINASE C"/>
    <property type="match status" value="1"/>
</dbReference>
<keyword evidence="4" id="KW-0808">Transferase</keyword>
<evidence type="ECO:0000256" key="7">
    <source>
        <dbReference type="ARBA" id="ARBA00022840"/>
    </source>
</evidence>
<evidence type="ECO:0000256" key="3">
    <source>
        <dbReference type="ARBA" id="ARBA00022553"/>
    </source>
</evidence>
<keyword evidence="9" id="KW-1133">Transmembrane helix</keyword>
<dbReference type="EC" id="2.7.13.3" evidence="2"/>
<evidence type="ECO:0000256" key="6">
    <source>
        <dbReference type="ARBA" id="ARBA00022777"/>
    </source>
</evidence>
<evidence type="ECO:0000256" key="9">
    <source>
        <dbReference type="SAM" id="Phobius"/>
    </source>
</evidence>
<dbReference type="SUPFAM" id="SSF47384">
    <property type="entry name" value="Homodimeric domain of signal transducing histidine kinase"/>
    <property type="match status" value="1"/>
</dbReference>
<evidence type="ECO:0000313" key="12">
    <source>
        <dbReference type="Proteomes" id="UP000192468"/>
    </source>
</evidence>
<dbReference type="RefSeq" id="WP_176212606.1">
    <property type="nucleotide sequence ID" value="NZ_FWXH01000002.1"/>
</dbReference>
<dbReference type="InterPro" id="IPR004358">
    <property type="entry name" value="Sig_transdc_His_kin-like_C"/>
</dbReference>
<feature type="domain" description="Histidine kinase" evidence="10">
    <location>
        <begin position="407"/>
        <end position="630"/>
    </location>
</feature>
<evidence type="ECO:0000259" key="10">
    <source>
        <dbReference type="PROSITE" id="PS50109"/>
    </source>
</evidence>
<dbReference type="Gene3D" id="3.30.565.10">
    <property type="entry name" value="Histidine kinase-like ATPase, C-terminal domain"/>
    <property type="match status" value="1"/>
</dbReference>
<dbReference type="Pfam" id="PF02518">
    <property type="entry name" value="HATPase_c"/>
    <property type="match status" value="1"/>
</dbReference>
<feature type="transmembrane region" description="Helical" evidence="9">
    <location>
        <begin position="172"/>
        <end position="194"/>
    </location>
</feature>
<evidence type="ECO:0000256" key="4">
    <source>
        <dbReference type="ARBA" id="ARBA00022679"/>
    </source>
</evidence>
<sequence length="659" mass="75404">MKKVSICVVSIIMLLIVLAVYNVENKNTVYRTASTSVNTGWQYKEVDSKKLWTDFNVPGNPNEAIINKFVWVRTKLPKGNYRDPSVYFYTYNQNFQVFIDGKKIYSFGDFNNKNSKKLPGSFWHIIDLPDNYGDKYIYIKMCSVGDLPSGVVRNFELSSRSNIIINIIKKNLLNFTVALLFVIIGFSALFVSLIKLKESKIFIYFSLCCITAGMWLIAEGSIKQIFIYTPELWEYIKIISQYLMPVAFSLFIDNLLNNKFHSIFRTSAAFHGMLLVISLLCDLLNIMPVNGTLPVYYCSFGLSMLISIIVIMKTYLEWDIEIKIFTLGFSMLCAFGIFDILNWNFNKKHSELYLTQWGIIVFLGSLSVVIILHYIKAKDEVIEYSEKLRLKERILIESQQQLEFFANISHELRTPLNIILSTLQLFNLLIKDGSIKIIGKDTSNYFDVMKQNCFRLLKLVNNLIDMNKIDSGYLKADFENRDIVSVVEDITQSAANYIKSRGISIIFDTDIEEKFIACDIEKIERIMLNLLSNAVKFSEKGGSIWVDINDMGTDVVITVTDTGIGIKKDKLEDIFERFVQVDKSFTRNHEGSGIGLSLVKSLVEMHGGKISVKSEYGQGSKFSVSLPVKQIMDNVINESNEIIAVHKEKINIEFSDIYL</sequence>
<dbReference type="Gene3D" id="1.10.287.130">
    <property type="match status" value="1"/>
</dbReference>
<dbReference type="FunFam" id="3.30.565.10:FF:000037">
    <property type="entry name" value="Hybrid sensor histidine kinase/response regulator"/>
    <property type="match status" value="1"/>
</dbReference>
<reference evidence="11 12" key="1">
    <citation type="submission" date="2017-04" db="EMBL/GenBank/DDBJ databases">
        <authorList>
            <person name="Afonso C.L."/>
            <person name="Miller P.J."/>
            <person name="Scott M.A."/>
            <person name="Spackman E."/>
            <person name="Goraichik I."/>
            <person name="Dimitrov K.M."/>
            <person name="Suarez D.L."/>
            <person name="Swayne D.E."/>
        </authorList>
    </citation>
    <scope>NUCLEOTIDE SEQUENCE [LARGE SCALE GENOMIC DNA]</scope>
    <source>
        <strain evidence="11 12">DSM 12555</strain>
    </source>
</reference>
<dbReference type="GO" id="GO:0005524">
    <property type="term" value="F:ATP binding"/>
    <property type="evidence" value="ECO:0007669"/>
    <property type="project" value="UniProtKB-KW"/>
</dbReference>
<dbReference type="InterPro" id="IPR036890">
    <property type="entry name" value="HATPase_C_sf"/>
</dbReference>
<dbReference type="SMART" id="SM00388">
    <property type="entry name" value="HisKA"/>
    <property type="match status" value="1"/>
</dbReference>
<proteinExistence type="predicted"/>
<name>A0A1W1X801_9CLOT</name>
<dbReference type="AlphaFoldDB" id="A0A1W1X801"/>
<organism evidence="11 12">
    <name type="scientific">Clostridium acidisoli DSM 12555</name>
    <dbReference type="NCBI Taxonomy" id="1121291"/>
    <lineage>
        <taxon>Bacteria</taxon>
        <taxon>Bacillati</taxon>
        <taxon>Bacillota</taxon>
        <taxon>Clostridia</taxon>
        <taxon>Eubacteriales</taxon>
        <taxon>Clostridiaceae</taxon>
        <taxon>Clostridium</taxon>
    </lineage>
</organism>
<keyword evidence="9" id="KW-0812">Transmembrane</keyword>
<feature type="transmembrane region" description="Helical" evidence="9">
    <location>
        <begin position="357"/>
        <end position="375"/>
    </location>
</feature>
<dbReference type="InterPro" id="IPR003661">
    <property type="entry name" value="HisK_dim/P_dom"/>
</dbReference>
<dbReference type="CDD" id="cd16922">
    <property type="entry name" value="HATPase_EvgS-ArcB-TorS-like"/>
    <property type="match status" value="1"/>
</dbReference>
<dbReference type="Pfam" id="PF00512">
    <property type="entry name" value="HisKA"/>
    <property type="match status" value="1"/>
</dbReference>
<evidence type="ECO:0000256" key="5">
    <source>
        <dbReference type="ARBA" id="ARBA00022741"/>
    </source>
</evidence>
<dbReference type="InterPro" id="IPR005467">
    <property type="entry name" value="His_kinase_dom"/>
</dbReference>
<evidence type="ECO:0000256" key="1">
    <source>
        <dbReference type="ARBA" id="ARBA00000085"/>
    </source>
</evidence>
<keyword evidence="6 11" id="KW-0418">Kinase</keyword>
<keyword evidence="8" id="KW-0902">Two-component regulatory system</keyword>
<dbReference type="SMART" id="SM00387">
    <property type="entry name" value="HATPase_c"/>
    <property type="match status" value="1"/>
</dbReference>
<keyword evidence="5" id="KW-0547">Nucleotide-binding</keyword>
<dbReference type="SUPFAM" id="SSF55874">
    <property type="entry name" value="ATPase domain of HSP90 chaperone/DNA topoisomerase II/histidine kinase"/>
    <property type="match status" value="1"/>
</dbReference>
<keyword evidence="3" id="KW-0597">Phosphoprotein</keyword>
<dbReference type="InterPro" id="IPR036097">
    <property type="entry name" value="HisK_dim/P_sf"/>
</dbReference>
<feature type="transmembrane region" description="Helical" evidence="9">
    <location>
        <begin position="201"/>
        <end position="218"/>
    </location>
</feature>
<dbReference type="Proteomes" id="UP000192468">
    <property type="component" value="Unassembled WGS sequence"/>
</dbReference>
<dbReference type="STRING" id="1121291.SAMN02745134_00886"/>
<evidence type="ECO:0000313" key="11">
    <source>
        <dbReference type="EMBL" id="SMC19631.1"/>
    </source>
</evidence>
<dbReference type="InterPro" id="IPR003594">
    <property type="entry name" value="HATPase_dom"/>
</dbReference>
<dbReference type="Pfam" id="PF07695">
    <property type="entry name" value="7TMR-DISM_7TM"/>
    <property type="match status" value="1"/>
</dbReference>
<accession>A0A1W1X801</accession>
<dbReference type="PROSITE" id="PS50109">
    <property type="entry name" value="HIS_KIN"/>
    <property type="match status" value="1"/>
</dbReference>
<feature type="transmembrane region" description="Helical" evidence="9">
    <location>
        <begin position="324"/>
        <end position="345"/>
    </location>
</feature>
<evidence type="ECO:0000256" key="2">
    <source>
        <dbReference type="ARBA" id="ARBA00012438"/>
    </source>
</evidence>
<dbReference type="PRINTS" id="PR00344">
    <property type="entry name" value="BCTRLSENSOR"/>
</dbReference>
<keyword evidence="9" id="KW-0472">Membrane</keyword>
<feature type="transmembrane region" description="Helical" evidence="9">
    <location>
        <begin position="293"/>
        <end position="312"/>
    </location>
</feature>
<gene>
    <name evidence="11" type="ORF">SAMN02745134_00886</name>
</gene>
<dbReference type="GO" id="GO:0000155">
    <property type="term" value="F:phosphorelay sensor kinase activity"/>
    <property type="evidence" value="ECO:0007669"/>
    <property type="project" value="InterPro"/>
</dbReference>
<keyword evidence="7" id="KW-0067">ATP-binding</keyword>
<dbReference type="InterPro" id="IPR011623">
    <property type="entry name" value="7TMR_DISM_rcpt_extracell_dom1"/>
</dbReference>
<comment type="catalytic activity">
    <reaction evidence="1">
        <text>ATP + protein L-histidine = ADP + protein N-phospho-L-histidine.</text>
        <dbReference type="EC" id="2.7.13.3"/>
    </reaction>
</comment>
<dbReference type="EMBL" id="FWXH01000002">
    <property type="protein sequence ID" value="SMC19631.1"/>
    <property type="molecule type" value="Genomic_DNA"/>
</dbReference>
<evidence type="ECO:0000256" key="8">
    <source>
        <dbReference type="ARBA" id="ARBA00023012"/>
    </source>
</evidence>
<dbReference type="PANTHER" id="PTHR43547">
    <property type="entry name" value="TWO-COMPONENT HISTIDINE KINASE"/>
    <property type="match status" value="1"/>
</dbReference>
<protein>
    <recommendedName>
        <fullName evidence="2">histidine kinase</fullName>
        <ecNumber evidence="2">2.7.13.3</ecNumber>
    </recommendedName>
</protein>
<feature type="transmembrane region" description="Helical" evidence="9">
    <location>
        <begin position="268"/>
        <end position="287"/>
    </location>
</feature>
<keyword evidence="12" id="KW-1185">Reference proteome</keyword>